<feature type="domain" description="4Fe-4S ferredoxin-type" evidence="5">
    <location>
        <begin position="37"/>
        <end position="68"/>
    </location>
</feature>
<dbReference type="InterPro" id="IPR009051">
    <property type="entry name" value="Helical_ferredxn"/>
</dbReference>
<reference evidence="7" key="1">
    <citation type="journal article" date="2019" name="Int. J. Syst. Evol. Microbiol.">
        <title>The Global Catalogue of Microorganisms (GCM) 10K type strain sequencing project: providing services to taxonomists for standard genome sequencing and annotation.</title>
        <authorList>
            <consortium name="The Broad Institute Genomics Platform"/>
            <consortium name="The Broad Institute Genome Sequencing Center for Infectious Disease"/>
            <person name="Wu L."/>
            <person name="Ma J."/>
        </authorList>
    </citation>
    <scope>NUCLEOTIDE SEQUENCE [LARGE SCALE GENOMIC DNA]</scope>
    <source>
        <strain evidence="7">JCM 17939</strain>
    </source>
</reference>
<dbReference type="NCBIfam" id="TIGR01317">
    <property type="entry name" value="GOGAT_sm_gam"/>
    <property type="match status" value="1"/>
</dbReference>
<dbReference type="SUPFAM" id="SSF51971">
    <property type="entry name" value="Nucleotide-binding domain"/>
    <property type="match status" value="1"/>
</dbReference>
<dbReference type="PANTHER" id="PTHR43100">
    <property type="entry name" value="GLUTAMATE SYNTHASE [NADPH] SMALL CHAIN"/>
    <property type="match status" value="1"/>
</dbReference>
<dbReference type="RefSeq" id="WP_345431101.1">
    <property type="nucleotide sequence ID" value="NZ_BAABHK010000003.1"/>
</dbReference>
<dbReference type="Gene3D" id="3.50.50.60">
    <property type="entry name" value="FAD/NAD(P)-binding domain"/>
    <property type="match status" value="2"/>
</dbReference>
<keyword evidence="3" id="KW-0314">Glutamate biosynthesis</keyword>
<comment type="caution">
    <text evidence="6">The sequence shown here is derived from an EMBL/GenBank/DDBJ whole genome shotgun (WGS) entry which is preliminary data.</text>
</comment>
<name>A0ABP8UA68_9ACTN</name>
<dbReference type="InterPro" id="IPR017896">
    <property type="entry name" value="4Fe4S_Fe-S-bd"/>
</dbReference>
<sequence length="487" mass="52998">MADPKGFMTHQRELPKRRPVDVRIRDWREVYENFPKGSLEKQASRCMDCGIPFCHNGCPLGNLIPEWNDLVHRDEWRDAIERLHATNNFPEFTGRLCPAPCESACVLGINSDPVTIKRVEVEIIDRAFAEGWVTPQPPAVRTGKKVAVVGSGPAGLAAAQQLTRAGHDVVVYERADRPGGLLRYGIPEFKMEKKHLDRRLGQMRAEGTEFRTSANIGVDITADELRASYDAVVLAGGATAWRDLKVPGRELEGIHQAMEYLPPSNKVQEGDITESPISAEGRHVVVIGGGDTGADCIGTAVRQGALSITQLEIMPRPPEARPGGQPWPTYPMLFKMESAHEELADLGGERAYATNTLEFLGDENGRVRALRVVDVRGPETGFEPIEGTEREIPAQLVTLAMGFVGPERAGLLEQLGVELDQRGNVARDTSYATSVDGVFVAGDMGRGQSLIVWAIAEGRSAAAAVDTWLQGRSALPVAIPPTARPLV</sequence>
<dbReference type="InterPro" id="IPR023753">
    <property type="entry name" value="FAD/NAD-binding_dom"/>
</dbReference>
<dbReference type="InterPro" id="IPR006005">
    <property type="entry name" value="Glut_synth_ssu1"/>
</dbReference>
<dbReference type="SUPFAM" id="SSF46548">
    <property type="entry name" value="alpha-helical ferredoxin"/>
    <property type="match status" value="1"/>
</dbReference>
<accession>A0ABP8UA68</accession>
<protein>
    <submittedName>
        <fullName evidence="6">Glutamate synthase subunit beta</fullName>
    </submittedName>
</protein>
<gene>
    <name evidence="6" type="ORF">GCM10023196_027260</name>
</gene>
<proteinExistence type="predicted"/>
<evidence type="ECO:0000313" key="7">
    <source>
        <dbReference type="Proteomes" id="UP001501442"/>
    </source>
</evidence>
<dbReference type="InterPro" id="IPR051394">
    <property type="entry name" value="Glutamate_Synthase"/>
</dbReference>
<evidence type="ECO:0000313" key="6">
    <source>
        <dbReference type="EMBL" id="GAA4624962.1"/>
    </source>
</evidence>
<keyword evidence="1" id="KW-0028">Amino-acid biosynthesis</keyword>
<dbReference type="Gene3D" id="1.10.1060.10">
    <property type="entry name" value="Alpha-helical ferredoxin"/>
    <property type="match status" value="1"/>
</dbReference>
<dbReference type="InterPro" id="IPR036188">
    <property type="entry name" value="FAD/NAD-bd_sf"/>
</dbReference>
<evidence type="ECO:0000256" key="4">
    <source>
        <dbReference type="ARBA" id="ARBA00029440"/>
    </source>
</evidence>
<dbReference type="Pfam" id="PF07992">
    <property type="entry name" value="Pyr_redox_2"/>
    <property type="match status" value="2"/>
</dbReference>
<keyword evidence="7" id="KW-1185">Reference proteome</keyword>
<evidence type="ECO:0000259" key="5">
    <source>
        <dbReference type="PROSITE" id="PS51379"/>
    </source>
</evidence>
<keyword evidence="2" id="KW-0560">Oxidoreductase</keyword>
<organism evidence="6 7">
    <name type="scientific">Actinoallomurus vinaceus</name>
    <dbReference type="NCBI Taxonomy" id="1080074"/>
    <lineage>
        <taxon>Bacteria</taxon>
        <taxon>Bacillati</taxon>
        <taxon>Actinomycetota</taxon>
        <taxon>Actinomycetes</taxon>
        <taxon>Streptosporangiales</taxon>
        <taxon>Thermomonosporaceae</taxon>
        <taxon>Actinoallomurus</taxon>
    </lineage>
</organism>
<dbReference type="PANTHER" id="PTHR43100:SF1">
    <property type="entry name" value="GLUTAMATE SYNTHASE [NADPH] SMALL CHAIN"/>
    <property type="match status" value="1"/>
</dbReference>
<evidence type="ECO:0000256" key="3">
    <source>
        <dbReference type="ARBA" id="ARBA00023164"/>
    </source>
</evidence>
<dbReference type="Pfam" id="PF14691">
    <property type="entry name" value="Fer4_20"/>
    <property type="match status" value="1"/>
</dbReference>
<evidence type="ECO:0000256" key="2">
    <source>
        <dbReference type="ARBA" id="ARBA00023002"/>
    </source>
</evidence>
<dbReference type="EMBL" id="BAABHK010000003">
    <property type="protein sequence ID" value="GAA4624962.1"/>
    <property type="molecule type" value="Genomic_DNA"/>
</dbReference>
<dbReference type="Proteomes" id="UP001501442">
    <property type="component" value="Unassembled WGS sequence"/>
</dbReference>
<dbReference type="PROSITE" id="PS51379">
    <property type="entry name" value="4FE4S_FER_2"/>
    <property type="match status" value="1"/>
</dbReference>
<dbReference type="PRINTS" id="PR00419">
    <property type="entry name" value="ADXRDTASE"/>
</dbReference>
<dbReference type="InterPro" id="IPR028261">
    <property type="entry name" value="DPD_II"/>
</dbReference>
<evidence type="ECO:0000256" key="1">
    <source>
        <dbReference type="ARBA" id="ARBA00022605"/>
    </source>
</evidence>
<comment type="pathway">
    <text evidence="4">Amino-acid biosynthesis.</text>
</comment>